<evidence type="ECO:0000256" key="1">
    <source>
        <dbReference type="SAM" id="MobiDB-lite"/>
    </source>
</evidence>
<organism evidence="2 3">
    <name type="scientific">Brassica napus</name>
    <name type="common">Rape</name>
    <dbReference type="NCBI Taxonomy" id="3708"/>
    <lineage>
        <taxon>Eukaryota</taxon>
        <taxon>Viridiplantae</taxon>
        <taxon>Streptophyta</taxon>
        <taxon>Embryophyta</taxon>
        <taxon>Tracheophyta</taxon>
        <taxon>Spermatophyta</taxon>
        <taxon>Magnoliopsida</taxon>
        <taxon>eudicotyledons</taxon>
        <taxon>Gunneridae</taxon>
        <taxon>Pentapetalae</taxon>
        <taxon>rosids</taxon>
        <taxon>malvids</taxon>
        <taxon>Brassicales</taxon>
        <taxon>Brassicaceae</taxon>
        <taxon>Brassiceae</taxon>
        <taxon>Brassica</taxon>
    </lineage>
</organism>
<dbReference type="Gramene" id="CDY44650">
    <property type="protein sequence ID" value="CDY44650"/>
    <property type="gene ID" value="GSBRNA2T00080618001"/>
</dbReference>
<dbReference type="AlphaFoldDB" id="A0A078I1C0"/>
<feature type="compositionally biased region" description="Low complexity" evidence="1">
    <location>
        <begin position="43"/>
        <end position="56"/>
    </location>
</feature>
<accession>A0A078I1C0</accession>
<protein>
    <submittedName>
        <fullName evidence="2">BnaA08g06900D protein</fullName>
    </submittedName>
</protein>
<feature type="region of interest" description="Disordered" evidence="1">
    <location>
        <begin position="33"/>
        <end position="56"/>
    </location>
</feature>
<keyword evidence="3" id="KW-1185">Reference proteome</keyword>
<reference evidence="2 3" key="1">
    <citation type="journal article" date="2014" name="Science">
        <title>Plant genetics. Early allopolyploid evolution in the post-Neolithic Brassica napus oilseed genome.</title>
        <authorList>
            <person name="Chalhoub B."/>
            <person name="Denoeud F."/>
            <person name="Liu S."/>
            <person name="Parkin I.A."/>
            <person name="Tang H."/>
            <person name="Wang X."/>
            <person name="Chiquet J."/>
            <person name="Belcram H."/>
            <person name="Tong C."/>
            <person name="Samans B."/>
            <person name="Correa M."/>
            <person name="Da Silva C."/>
            <person name="Just J."/>
            <person name="Falentin C."/>
            <person name="Koh C.S."/>
            <person name="Le Clainche I."/>
            <person name="Bernard M."/>
            <person name="Bento P."/>
            <person name="Noel B."/>
            <person name="Labadie K."/>
            <person name="Alberti A."/>
            <person name="Charles M."/>
            <person name="Arnaud D."/>
            <person name="Guo H."/>
            <person name="Daviaud C."/>
            <person name="Alamery S."/>
            <person name="Jabbari K."/>
            <person name="Zhao M."/>
            <person name="Edger P.P."/>
            <person name="Chelaifa H."/>
            <person name="Tack D."/>
            <person name="Lassalle G."/>
            <person name="Mestiri I."/>
            <person name="Schnel N."/>
            <person name="Le Paslier M.C."/>
            <person name="Fan G."/>
            <person name="Renault V."/>
            <person name="Bayer P.E."/>
            <person name="Golicz A.A."/>
            <person name="Manoli S."/>
            <person name="Lee T.H."/>
            <person name="Thi V.H."/>
            <person name="Chalabi S."/>
            <person name="Hu Q."/>
            <person name="Fan C."/>
            <person name="Tollenaere R."/>
            <person name="Lu Y."/>
            <person name="Battail C."/>
            <person name="Shen J."/>
            <person name="Sidebottom C.H."/>
            <person name="Wang X."/>
            <person name="Canaguier A."/>
            <person name="Chauveau A."/>
            <person name="Berard A."/>
            <person name="Deniot G."/>
            <person name="Guan M."/>
            <person name="Liu Z."/>
            <person name="Sun F."/>
            <person name="Lim Y.P."/>
            <person name="Lyons E."/>
            <person name="Town C.D."/>
            <person name="Bancroft I."/>
            <person name="Wang X."/>
            <person name="Meng J."/>
            <person name="Ma J."/>
            <person name="Pires J.C."/>
            <person name="King G.J."/>
            <person name="Brunel D."/>
            <person name="Delourme R."/>
            <person name="Renard M."/>
            <person name="Aury J.M."/>
            <person name="Adams K.L."/>
            <person name="Batley J."/>
            <person name="Snowdon R.J."/>
            <person name="Tost J."/>
            <person name="Edwards D."/>
            <person name="Zhou Y."/>
            <person name="Hua W."/>
            <person name="Sharpe A.G."/>
            <person name="Paterson A.H."/>
            <person name="Guan C."/>
            <person name="Wincker P."/>
        </authorList>
    </citation>
    <scope>NUCLEOTIDE SEQUENCE [LARGE SCALE GENOMIC DNA]</scope>
    <source>
        <strain evidence="3">cv. Darmor-bzh</strain>
    </source>
</reference>
<dbReference type="EMBL" id="LK032598">
    <property type="protein sequence ID" value="CDY44650.1"/>
    <property type="molecule type" value="Genomic_DNA"/>
</dbReference>
<dbReference type="OMA" id="YSPDYYK"/>
<proteinExistence type="predicted"/>
<sequence>MFNRCSPYFPNVEKSLYSPDYYKGIHKELTGEDYVSDYDGDDSLSTSDSSNDGKGS</sequence>
<dbReference type="PaxDb" id="3708-A0A078I1C0"/>
<dbReference type="Proteomes" id="UP000028999">
    <property type="component" value="Unassembled WGS sequence"/>
</dbReference>
<evidence type="ECO:0000313" key="3">
    <source>
        <dbReference type="Proteomes" id="UP000028999"/>
    </source>
</evidence>
<name>A0A078I1C0_BRANA</name>
<evidence type="ECO:0000313" key="2">
    <source>
        <dbReference type="EMBL" id="CDY44650.1"/>
    </source>
</evidence>
<gene>
    <name evidence="2" type="primary">BnaA08g06900D</name>
    <name evidence="2" type="ORF">GSBRNA2T00080618001</name>
</gene>